<dbReference type="EMBL" id="BMNN01000001">
    <property type="protein sequence ID" value="GGI95083.1"/>
    <property type="molecule type" value="Genomic_DNA"/>
</dbReference>
<sequence length="195" mass="21457">MQPDVPTDVHAGFYQLRDRLALDYQLIDAPAADRSPPLPEGSPLLGLLGELQLLDHESQHLLRQIGERDRALAACLRNFGKRLDLLGEAVALQLAENMGEPVPVILSEAGLTFPADSPLQPGHWIALRLLLSTASGIATVAQIADCVRDPTSGQYRIQVSFHHDNDAQRHLLGRYVVQKQAQEIRAAKHNERTST</sequence>
<dbReference type="Pfam" id="PF07238">
    <property type="entry name" value="PilZ"/>
    <property type="match status" value="1"/>
</dbReference>
<dbReference type="RefSeq" id="WP_188635412.1">
    <property type="nucleotide sequence ID" value="NZ_BMNN01000001.1"/>
</dbReference>
<accession>A0ABQ2CLH7</accession>
<feature type="domain" description="PilZ" evidence="1">
    <location>
        <begin position="106"/>
        <end position="177"/>
    </location>
</feature>
<reference evidence="3" key="1">
    <citation type="journal article" date="2019" name="Int. J. Syst. Evol. Microbiol.">
        <title>The Global Catalogue of Microorganisms (GCM) 10K type strain sequencing project: providing services to taxonomists for standard genome sequencing and annotation.</title>
        <authorList>
            <consortium name="The Broad Institute Genomics Platform"/>
            <consortium name="The Broad Institute Genome Sequencing Center for Infectious Disease"/>
            <person name="Wu L."/>
            <person name="Ma J."/>
        </authorList>
    </citation>
    <scope>NUCLEOTIDE SEQUENCE [LARGE SCALE GENOMIC DNA]</scope>
    <source>
        <strain evidence="3">JCM 11590</strain>
    </source>
</reference>
<evidence type="ECO:0000259" key="1">
    <source>
        <dbReference type="Pfam" id="PF07238"/>
    </source>
</evidence>
<name>A0ABQ2CLH7_9GAMM</name>
<dbReference type="Proteomes" id="UP000633263">
    <property type="component" value="Unassembled WGS sequence"/>
</dbReference>
<proteinExistence type="predicted"/>
<protein>
    <recommendedName>
        <fullName evidence="1">PilZ domain-containing protein</fullName>
    </recommendedName>
</protein>
<organism evidence="2 3">
    <name type="scientific">Halopseudomonas pertucinogena</name>
    <dbReference type="NCBI Taxonomy" id="86175"/>
    <lineage>
        <taxon>Bacteria</taxon>
        <taxon>Pseudomonadati</taxon>
        <taxon>Pseudomonadota</taxon>
        <taxon>Gammaproteobacteria</taxon>
        <taxon>Pseudomonadales</taxon>
        <taxon>Pseudomonadaceae</taxon>
        <taxon>Halopseudomonas</taxon>
    </lineage>
</organism>
<evidence type="ECO:0000313" key="3">
    <source>
        <dbReference type="Proteomes" id="UP000633263"/>
    </source>
</evidence>
<gene>
    <name evidence="2" type="ORF">GCM10009083_09530</name>
</gene>
<dbReference type="InterPro" id="IPR009875">
    <property type="entry name" value="PilZ_domain"/>
</dbReference>
<keyword evidence="3" id="KW-1185">Reference proteome</keyword>
<evidence type="ECO:0000313" key="2">
    <source>
        <dbReference type="EMBL" id="GGI95083.1"/>
    </source>
</evidence>
<comment type="caution">
    <text evidence="2">The sequence shown here is derived from an EMBL/GenBank/DDBJ whole genome shotgun (WGS) entry which is preliminary data.</text>
</comment>